<feature type="compositionally biased region" description="Basic and acidic residues" evidence="13">
    <location>
        <begin position="1392"/>
        <end position="1410"/>
    </location>
</feature>
<sequence length="2019" mass="226894">MSAGSNRARHNRSPPPVFTSFPENGNTETEGDPKLLSNIYNRMRSITSAAANAILAKPGEDQGEIPKIDTSSVAGNGSPEYLAVPSPERAPIPISSKSSKSSRSHDSDNQGLGTSGSPLRYMHGNINPDNSNFLTPGQHKASPNVAGVSTWDDNNRTLTVEESSATSTSGNQLSFELPTELPPKLSRTASMNTAYSASYNVRDHLPGYAGDDDGSSDSDSIASTSREFLMDTVDTRIRPLRSGGLGKEFWMKDETASECFRCARPFSAFRRKHHCRLCGQIFCSSCTTLIPGAKFNYPGKMRICKNCLDVVDKYGSSSPSTLDFDDSMLDSPIVDGPSQMPFEVVMDNAPPQPTPMMAIPATRQGESVEIFPSQNDITSSPRSTVTALRSRRRGRAQTLDAGQRLSIQLFNDDEALATGTEDEAVSDGVLNDDTDEEEDEQAMSLFAALNSSRVESDQSRTEQSTRSTFLRPRSGTSRSLDQGKASLMRIGTRRQTLYNGRRALLTRSKSSLHQKDSFPQSGSPVASPNIDLNKASIAHAHAFLSQLLENHRLSEKWHAALVDPLIACAKNIDLDIRGGDSIDIRHYVKFKQIPGGSFRDTSYIDGIVFTQSLVLKTMPREISNPRILLITFPIEYSRSGANFMSLDPIIAQEREYLKKLVRRIAALEPSLILAGDRISGLAVDLLSKLNIAVLCNVKQTVINRVSRYTQADIISSIDKLATQPNLGKCAKFKTVTYRWHDTAKTFIFLTGIPKELGCTILLRGADNETLSNVKAICEFMVYVIFNLKLETSLMRDQFVLVPSEPYRLHQKAIQSTSGDSGYFRDLVKEQLNKIMSSSPFVQFGTPYLLQEARVLEDKLVARAKESEALTLANEENFMQHFDQMGLGLQVSYIPGGSVTVGKLAESIDHEHTQRLHEAWSAQKRQWELSYAQFPDMFLPAAHQNILVLFSVVCNDTATPCIGPDLVAVDYYSDNDMTIGQFVESNCVTSHESCPEECGRPLSGHYKTYVNGLGRISVVVENFQCPIAGMQETILMWSFCKKCNNTMPVMPMSATTWKYSFGKYLELAFWSEKISFRAGICEHNLYRDHIRYFGYRDMAVRFEYDSIDLLEIIVPGAHVQWSPEREVWQKLKLYNSIASKAKSYWESVENRLNNVLIEGLDPEKVEECKMKVEELKVRCEKEKKSILSDLEETYLSTPVQELLPLNRILRDIQDLVVQWDTEFFNFEENYLPSEKDITRITAQQLKKIFIDKADEPEMVETPSSEKDKSEGILVMPKDVETEKTISEKDTLPKKLEEDGTEPKEQTTEDRNCDDMRKTDSVLDGTAKKQELQKPRSDLDQSAKPIPLPPAIPRADEAGAQKVNKSAGPPSEVSKVGPQEPQDNTKDNAPGMSVRRDATTKQKSTAEAEPRVKPGPIKKQPSYTKGGPSTPVAEQRQSSKSTNNLNSSQGGALRKRVSDKISLPAQSLRQKFGTSTKELERQLFKNRVSAGQGKVSSLARQFDQLSREFEKKRARERSLIEQGRVKAFPVTRARPIVEVFKNAEDAVEEVSDTEDNGVLNDESIHAENEDNNLEPNQHVQDDHREVDIPKEATTADDNAVTNSLESSQNSVDLTPLAALKSPSEISIPQDRESVDHSTEKQTLMQILTRFWADRTAVGWSPLKYPLTPAEHIFADSDIIVREDEPSSLIAFCLKSPDYVDKLKNMCTNTNTADWNGEETAHSEPRTELESRMLKKTGIHLKYQFQEGSASFSCKIFYTEQFDAFRTQCHCDEKYIQSLSRCVKWDSSGGKSGSSFLKTLDDRLVVKQLSPTEFDAFMKFAPSYFEYMAQAFFHDLPTVLAKIFGLYQIQIRNSLTGKTIKLDIIVMENLFYNRKMTRIFDLKGSMRNRHVKQTGRENEVLLDANMVEYIYESPLFVREYAKKILRTSLFNDTLFLAKMNVMDYSLVIGIDAENKELVVGIIDFIRTFTWDKKLESWVKERGLVRSGVKEPTVVSPRQYKNRFREAMERYILMVPDCWSQEY</sequence>
<dbReference type="InterPro" id="IPR027484">
    <property type="entry name" value="PInositol-4-P-5-kinase_N"/>
</dbReference>
<dbReference type="InterPro" id="IPR027483">
    <property type="entry name" value="PInositol-4-P-4/5-kinase_C_sf"/>
</dbReference>
<proteinExistence type="predicted"/>
<dbReference type="GO" id="GO:0010008">
    <property type="term" value="C:endosome membrane"/>
    <property type="evidence" value="ECO:0007669"/>
    <property type="project" value="TreeGrafter"/>
</dbReference>
<feature type="compositionally biased region" description="Acidic residues" evidence="13">
    <location>
        <begin position="418"/>
        <end position="441"/>
    </location>
</feature>
<evidence type="ECO:0000256" key="12">
    <source>
        <dbReference type="PROSITE-ProRule" id="PRU00781"/>
    </source>
</evidence>
<dbReference type="SUPFAM" id="SSF56104">
    <property type="entry name" value="SAICAR synthase-like"/>
    <property type="match status" value="1"/>
</dbReference>
<evidence type="ECO:0000256" key="1">
    <source>
        <dbReference type="ARBA" id="ARBA00000768"/>
    </source>
</evidence>
<dbReference type="PROSITE" id="PS51455">
    <property type="entry name" value="PIPK"/>
    <property type="match status" value="1"/>
</dbReference>
<evidence type="ECO:0000256" key="10">
    <source>
        <dbReference type="ARBA" id="ARBA00075294"/>
    </source>
</evidence>
<keyword evidence="6 11" id="KW-0863">Zinc-finger</keyword>
<dbReference type="PhylomeDB" id="A0A060T310"/>
<evidence type="ECO:0000256" key="5">
    <source>
        <dbReference type="ARBA" id="ARBA00022741"/>
    </source>
</evidence>
<feature type="compositionally biased region" description="Basic and acidic residues" evidence="13">
    <location>
        <begin position="1276"/>
        <end position="1339"/>
    </location>
</feature>
<keyword evidence="9 12" id="KW-0067">ATP-binding</keyword>
<feature type="region of interest" description="Disordered" evidence="13">
    <location>
        <begin position="57"/>
        <end position="151"/>
    </location>
</feature>
<dbReference type="FunFam" id="3.30.800.10:FF:000005">
    <property type="entry name" value="1-phosphatidylinositol-3-phosphate 5-kinase (Fab1)"/>
    <property type="match status" value="1"/>
</dbReference>
<comment type="catalytic activity">
    <reaction evidence="1">
        <text>a 1,2-diacyl-sn-glycero-3-phospho-(1D-myo-inositol-3-phosphate) + ATP = a 1,2-diacyl-sn-glycero-3-phospho-(1D-myo-inositol-3,5-bisphosphate) + ADP + H(+)</text>
        <dbReference type="Rhea" id="RHEA:13609"/>
        <dbReference type="ChEBI" id="CHEBI:15378"/>
        <dbReference type="ChEBI" id="CHEBI:30616"/>
        <dbReference type="ChEBI" id="CHEBI:57923"/>
        <dbReference type="ChEBI" id="CHEBI:58088"/>
        <dbReference type="ChEBI" id="CHEBI:456216"/>
        <dbReference type="EC" id="2.7.1.150"/>
    </reaction>
</comment>
<feature type="compositionally biased region" description="Polar residues" evidence="13">
    <location>
        <begin position="461"/>
        <end position="480"/>
    </location>
</feature>
<dbReference type="Gene3D" id="3.30.800.10">
    <property type="entry name" value="Phosphatidylinositol Phosphate Kinase II Beta"/>
    <property type="match status" value="1"/>
</dbReference>
<dbReference type="Pfam" id="PF01504">
    <property type="entry name" value="PIP5K"/>
    <property type="match status" value="1"/>
</dbReference>
<dbReference type="InterPro" id="IPR000306">
    <property type="entry name" value="Znf_FYVE"/>
</dbReference>
<feature type="domain" description="PIPK" evidence="15">
    <location>
        <begin position="1679"/>
        <end position="2008"/>
    </location>
</feature>
<keyword evidence="3 12" id="KW-0808">Transferase</keyword>
<keyword evidence="4" id="KW-0479">Metal-binding</keyword>
<keyword evidence="7 12" id="KW-0418">Kinase</keyword>
<dbReference type="SMART" id="SM00330">
    <property type="entry name" value="PIPKc"/>
    <property type="match status" value="1"/>
</dbReference>
<reference evidence="16" key="2">
    <citation type="submission" date="2014-06" db="EMBL/GenBank/DDBJ databases">
        <title>The complete genome of Blastobotrys (Arxula) adeninivorans LS3 - a yeast of biotechnological interest.</title>
        <authorList>
            <person name="Kunze G."/>
            <person name="Gaillardin C."/>
            <person name="Czernicka M."/>
            <person name="Durrens P."/>
            <person name="Martin T."/>
            <person name="Boer E."/>
            <person name="Gabaldon T."/>
            <person name="Cruz J."/>
            <person name="Talla E."/>
            <person name="Marck C."/>
            <person name="Goffeau A."/>
            <person name="Barbe V."/>
            <person name="Baret P."/>
            <person name="Baronian K."/>
            <person name="Beier S."/>
            <person name="Bleykasten C."/>
            <person name="Bode R."/>
            <person name="Casaregola S."/>
            <person name="Despons L."/>
            <person name="Fairhead C."/>
            <person name="Giersberg M."/>
            <person name="Gierski P."/>
            <person name="Hahnel U."/>
            <person name="Hartmann A."/>
            <person name="Jankowska D."/>
            <person name="Jubin C."/>
            <person name="Jung P."/>
            <person name="Lafontaine I."/>
            <person name="Leh-Louis V."/>
            <person name="Lemaire M."/>
            <person name="Marcet-Houben M."/>
            <person name="Mascher M."/>
            <person name="Morel G."/>
            <person name="Richard G.-F."/>
            <person name="Riechen J."/>
            <person name="Sacerdot C."/>
            <person name="Sarkar A."/>
            <person name="Savel G."/>
            <person name="Schacherer J."/>
            <person name="Sherman D."/>
            <person name="Straub M.-L."/>
            <person name="Stein N."/>
            <person name="Thierry A."/>
            <person name="Trautwein-Schult A."/>
            <person name="Westhof E."/>
            <person name="Worch S."/>
            <person name="Dujon B."/>
            <person name="Souciet J.-L."/>
            <person name="Wincker P."/>
            <person name="Scholz U."/>
            <person name="Neuveglise N."/>
        </authorList>
    </citation>
    <scope>NUCLEOTIDE SEQUENCE</scope>
    <source>
        <strain evidence="16">LS3</strain>
    </source>
</reference>
<dbReference type="PANTHER" id="PTHR45748">
    <property type="entry name" value="1-PHOSPHATIDYLINOSITOL 3-PHOSPHATE 5-KINASE-RELATED"/>
    <property type="match status" value="1"/>
</dbReference>
<dbReference type="SMART" id="SM00064">
    <property type="entry name" value="FYVE"/>
    <property type="match status" value="1"/>
</dbReference>
<dbReference type="PANTHER" id="PTHR45748:SF7">
    <property type="entry name" value="1-PHOSPHATIDYLINOSITOL 3-PHOSPHATE 5-KINASE-RELATED"/>
    <property type="match status" value="1"/>
</dbReference>
<dbReference type="Pfam" id="PF00118">
    <property type="entry name" value="Cpn60_TCP1"/>
    <property type="match status" value="1"/>
</dbReference>
<dbReference type="GO" id="GO:0008270">
    <property type="term" value="F:zinc ion binding"/>
    <property type="evidence" value="ECO:0007669"/>
    <property type="project" value="UniProtKB-KW"/>
</dbReference>
<feature type="compositionally biased region" description="Polar residues" evidence="13">
    <location>
        <begin position="1462"/>
        <end position="1474"/>
    </location>
</feature>
<name>A0A060T310_BLAAD</name>
<organism evidence="16">
    <name type="scientific">Blastobotrys adeninivorans</name>
    <name type="common">Yeast</name>
    <name type="synonym">Arxula adeninivorans</name>
    <dbReference type="NCBI Taxonomy" id="409370"/>
    <lineage>
        <taxon>Eukaryota</taxon>
        <taxon>Fungi</taxon>
        <taxon>Dikarya</taxon>
        <taxon>Ascomycota</taxon>
        <taxon>Saccharomycotina</taxon>
        <taxon>Dipodascomycetes</taxon>
        <taxon>Dipodascales</taxon>
        <taxon>Trichomonascaceae</taxon>
        <taxon>Blastobotrys</taxon>
    </lineage>
</organism>
<dbReference type="GO" id="GO:0000285">
    <property type="term" value="F:1-phosphatidylinositol-3-phosphate 5-kinase activity"/>
    <property type="evidence" value="ECO:0007669"/>
    <property type="project" value="UniProtKB-EC"/>
</dbReference>
<keyword evidence="5 12" id="KW-0547">Nucleotide-binding</keyword>
<feature type="compositionally biased region" description="Basic and acidic residues" evidence="13">
    <location>
        <begin position="58"/>
        <end position="67"/>
    </location>
</feature>
<dbReference type="GO" id="GO:0032266">
    <property type="term" value="F:phosphatidylinositol-3-phosphate binding"/>
    <property type="evidence" value="ECO:0007669"/>
    <property type="project" value="UniProtKB-ARBA"/>
</dbReference>
<evidence type="ECO:0000259" key="14">
    <source>
        <dbReference type="PROSITE" id="PS50178"/>
    </source>
</evidence>
<feature type="region of interest" description="Disordered" evidence="13">
    <location>
        <begin position="418"/>
        <end position="482"/>
    </location>
</feature>
<gene>
    <name evidence="16" type="ORF">GNLVRS02_ARAD1C37114g</name>
</gene>
<dbReference type="EC" id="2.7.1.150" evidence="2"/>
<evidence type="ECO:0000256" key="6">
    <source>
        <dbReference type="ARBA" id="ARBA00022771"/>
    </source>
</evidence>
<dbReference type="GO" id="GO:0000329">
    <property type="term" value="C:fungal-type vacuole membrane"/>
    <property type="evidence" value="ECO:0007669"/>
    <property type="project" value="TreeGrafter"/>
</dbReference>
<feature type="region of interest" description="Disordered" evidence="13">
    <location>
        <begin position="1255"/>
        <end position="1475"/>
    </location>
</feature>
<evidence type="ECO:0000256" key="11">
    <source>
        <dbReference type="PROSITE-ProRule" id="PRU00091"/>
    </source>
</evidence>
<dbReference type="InterPro" id="IPR017455">
    <property type="entry name" value="Znf_FYVE-rel"/>
</dbReference>
<dbReference type="InterPro" id="IPR013083">
    <property type="entry name" value="Znf_RING/FYVE/PHD"/>
</dbReference>
<evidence type="ECO:0000256" key="7">
    <source>
        <dbReference type="ARBA" id="ARBA00022777"/>
    </source>
</evidence>
<dbReference type="GO" id="GO:0046854">
    <property type="term" value="P:phosphatidylinositol phosphate biosynthetic process"/>
    <property type="evidence" value="ECO:0007669"/>
    <property type="project" value="TreeGrafter"/>
</dbReference>
<dbReference type="FunFam" id="3.30.40.10:FF:000283">
    <property type="entry name" value="1-phosphatidylinositol-3-phosphate 5-kinase (Fab1)"/>
    <property type="match status" value="1"/>
</dbReference>
<evidence type="ECO:0000256" key="2">
    <source>
        <dbReference type="ARBA" id="ARBA00012009"/>
    </source>
</evidence>
<feature type="region of interest" description="Disordered" evidence="13">
    <location>
        <begin position="1"/>
        <end position="34"/>
    </location>
</feature>
<dbReference type="PROSITE" id="PS50178">
    <property type="entry name" value="ZF_FYVE"/>
    <property type="match status" value="1"/>
</dbReference>
<dbReference type="EMBL" id="HG937693">
    <property type="protein sequence ID" value="CDP35505.1"/>
    <property type="molecule type" value="Genomic_DNA"/>
</dbReference>
<evidence type="ECO:0000256" key="9">
    <source>
        <dbReference type="ARBA" id="ARBA00022840"/>
    </source>
</evidence>
<dbReference type="InterPro" id="IPR011011">
    <property type="entry name" value="Znf_FYVE_PHD"/>
</dbReference>
<evidence type="ECO:0000256" key="13">
    <source>
        <dbReference type="SAM" id="MobiDB-lite"/>
    </source>
</evidence>
<reference evidence="16" key="1">
    <citation type="submission" date="2014-02" db="EMBL/GenBank/DDBJ databases">
        <authorList>
            <person name="Genoscope - CEA"/>
        </authorList>
    </citation>
    <scope>NUCLEOTIDE SEQUENCE</scope>
    <source>
        <strain evidence="16">LS3</strain>
    </source>
</reference>
<dbReference type="CDD" id="cd03334">
    <property type="entry name" value="Fab1_TCP"/>
    <property type="match status" value="1"/>
</dbReference>
<evidence type="ECO:0000256" key="3">
    <source>
        <dbReference type="ARBA" id="ARBA00022679"/>
    </source>
</evidence>
<evidence type="ECO:0000256" key="4">
    <source>
        <dbReference type="ARBA" id="ARBA00022723"/>
    </source>
</evidence>
<evidence type="ECO:0000313" key="16">
    <source>
        <dbReference type="EMBL" id="CDP35505.1"/>
    </source>
</evidence>
<dbReference type="Gene3D" id="3.50.7.10">
    <property type="entry name" value="GroEL"/>
    <property type="match status" value="1"/>
</dbReference>
<dbReference type="SUPFAM" id="SSF52029">
    <property type="entry name" value="GroEL apical domain-like"/>
    <property type="match status" value="1"/>
</dbReference>
<dbReference type="CDD" id="cd17300">
    <property type="entry name" value="PIPKc_PIKfyve"/>
    <property type="match status" value="1"/>
</dbReference>
<dbReference type="GO" id="GO:0005524">
    <property type="term" value="F:ATP binding"/>
    <property type="evidence" value="ECO:0007669"/>
    <property type="project" value="UniProtKB-UniRule"/>
</dbReference>
<protein>
    <recommendedName>
        <fullName evidence="2">1-phosphatidylinositol-3-phosphate 5-kinase</fullName>
        <ecNumber evidence="2">2.7.1.150</ecNumber>
    </recommendedName>
    <alternativeName>
        <fullName evidence="10">Type III PIP kinase</fullName>
    </alternativeName>
</protein>
<dbReference type="Pfam" id="PF01363">
    <property type="entry name" value="FYVE"/>
    <property type="match status" value="1"/>
</dbReference>
<feature type="compositionally biased region" description="Polar residues" evidence="13">
    <location>
        <begin position="1433"/>
        <end position="1448"/>
    </location>
</feature>
<dbReference type="InterPro" id="IPR027409">
    <property type="entry name" value="GroEL-like_apical_dom_sf"/>
</dbReference>
<dbReference type="SUPFAM" id="SSF57903">
    <property type="entry name" value="FYVE/PHD zinc finger"/>
    <property type="match status" value="1"/>
</dbReference>
<dbReference type="Gene3D" id="3.30.40.10">
    <property type="entry name" value="Zinc/RING finger domain, C3HC4 (zinc finger)"/>
    <property type="match status" value="1"/>
</dbReference>
<keyword evidence="8" id="KW-0862">Zinc</keyword>
<accession>A0A060T310</accession>
<evidence type="ECO:0000256" key="8">
    <source>
        <dbReference type="ARBA" id="ARBA00022833"/>
    </source>
</evidence>
<feature type="domain" description="FYVE-type" evidence="14">
    <location>
        <begin position="253"/>
        <end position="312"/>
    </location>
</feature>
<dbReference type="InterPro" id="IPR044769">
    <property type="entry name" value="PIKfyve_PIPKc"/>
</dbReference>
<evidence type="ECO:0000259" key="15">
    <source>
        <dbReference type="PROSITE" id="PS51455"/>
    </source>
</evidence>
<dbReference type="Gene3D" id="3.30.810.10">
    <property type="entry name" value="2-Layer Sandwich"/>
    <property type="match status" value="1"/>
</dbReference>
<dbReference type="InterPro" id="IPR002423">
    <property type="entry name" value="Cpn60/GroEL/TCP-1"/>
</dbReference>
<dbReference type="FunFam" id="3.30.810.10:FF:000001">
    <property type="entry name" value="1-phosphatidylinositol 3-phosphate 5-kinase FAB1"/>
    <property type="match status" value="1"/>
</dbReference>
<dbReference type="FunFam" id="3.50.7.10:FF:000007">
    <property type="entry name" value="1-phosphatidylinositol 3-phosphate 5-kinase isoform X1"/>
    <property type="match status" value="1"/>
</dbReference>
<dbReference type="InterPro" id="IPR002498">
    <property type="entry name" value="PInositol-4-P-4/5-kinase_core"/>
</dbReference>